<evidence type="ECO:0000313" key="4">
    <source>
        <dbReference type="EMBL" id="MFL0251310.1"/>
    </source>
</evidence>
<keyword evidence="5" id="KW-1185">Reference proteome</keyword>
<dbReference type="PROSITE" id="PS51347">
    <property type="entry name" value="PHOSPHOTRIESTERASE_2"/>
    <property type="match status" value="1"/>
</dbReference>
<dbReference type="Proteomes" id="UP001623592">
    <property type="component" value="Unassembled WGS sequence"/>
</dbReference>
<name>A0ABW8TH14_9CLOT</name>
<keyword evidence="1" id="KW-0479">Metal-binding</keyword>
<keyword evidence="2" id="KW-0378">Hydrolase</keyword>
<proteinExistence type="inferred from homology"/>
<dbReference type="RefSeq" id="WP_406787970.1">
    <property type="nucleotide sequence ID" value="NZ_JBJIAA010000010.1"/>
</dbReference>
<dbReference type="EMBL" id="JBJIAA010000010">
    <property type="protein sequence ID" value="MFL0251310.1"/>
    <property type="molecule type" value="Genomic_DNA"/>
</dbReference>
<dbReference type="PANTHER" id="PTHR10819:SF3">
    <property type="entry name" value="PHOSPHOTRIESTERASE-RELATED PROTEIN"/>
    <property type="match status" value="1"/>
</dbReference>
<accession>A0ABW8TH14</accession>
<evidence type="ECO:0000313" key="5">
    <source>
        <dbReference type="Proteomes" id="UP001623592"/>
    </source>
</evidence>
<dbReference type="SUPFAM" id="SSF51556">
    <property type="entry name" value="Metallo-dependent hydrolases"/>
    <property type="match status" value="1"/>
</dbReference>
<comment type="caution">
    <text evidence="4">The sequence shown here is derived from an EMBL/GenBank/DDBJ whole genome shotgun (WGS) entry which is preliminary data.</text>
</comment>
<reference evidence="4 5" key="1">
    <citation type="submission" date="2024-11" db="EMBL/GenBank/DDBJ databases">
        <authorList>
            <person name="Heng Y.C."/>
            <person name="Lim A.C.H."/>
            <person name="Lee J.K.Y."/>
            <person name="Kittelmann S."/>
        </authorList>
    </citation>
    <scope>NUCLEOTIDE SEQUENCE [LARGE SCALE GENOMIC DNA]</scope>
    <source>
        <strain evidence="4 5">WILCCON 0114</strain>
    </source>
</reference>
<dbReference type="Gene3D" id="3.20.20.140">
    <property type="entry name" value="Metal-dependent hydrolases"/>
    <property type="match status" value="1"/>
</dbReference>
<dbReference type="InterPro" id="IPR001559">
    <property type="entry name" value="Phosphotriesterase"/>
</dbReference>
<evidence type="ECO:0000256" key="1">
    <source>
        <dbReference type="ARBA" id="ARBA00022723"/>
    </source>
</evidence>
<sequence length="291" mass="32897">MQFKDGRTYTHEHVTIDLSGPKQDEDCKLDDFDETVKEFKTLKNQNVCNIIDLTNRGMGRNVDYVMKVKEETGINIVCSTGYYKEPFLPKEVYDLSEKELSKIMIDEIVNGIEKSKVKAEVIGEIGTGKENIKPEEEKVFKAASRAHIETGKPIVTHTTLGRLGDEQIKIFKAFNVNLDKVVISHVDLSGDLNYIVRLIDEGVNVAFDTIGKIKYKPDEMRVDFIKELCSMGFSSKIVLSMDITRKSHLKNKGGCGYSFLIQDFLPKLKKAGVSEKNIENMTEKNAVRIFG</sequence>
<evidence type="ECO:0000256" key="3">
    <source>
        <dbReference type="PROSITE-ProRule" id="PRU00679"/>
    </source>
</evidence>
<comment type="caution">
    <text evidence="3">Lacks conserved residue(s) required for the propagation of feature annotation.</text>
</comment>
<dbReference type="InterPro" id="IPR032466">
    <property type="entry name" value="Metal_Hydrolase"/>
</dbReference>
<protein>
    <submittedName>
        <fullName evidence="4">Phosphotriesterase</fullName>
    </submittedName>
</protein>
<dbReference type="Pfam" id="PF02126">
    <property type="entry name" value="PTE"/>
    <property type="match status" value="1"/>
</dbReference>
<organism evidence="4 5">
    <name type="scientific">Clostridium neuense</name>
    <dbReference type="NCBI Taxonomy" id="1728934"/>
    <lineage>
        <taxon>Bacteria</taxon>
        <taxon>Bacillati</taxon>
        <taxon>Bacillota</taxon>
        <taxon>Clostridia</taxon>
        <taxon>Eubacteriales</taxon>
        <taxon>Clostridiaceae</taxon>
        <taxon>Clostridium</taxon>
    </lineage>
</organism>
<gene>
    <name evidence="4" type="ORF">ACJDT4_12860</name>
</gene>
<evidence type="ECO:0000256" key="2">
    <source>
        <dbReference type="ARBA" id="ARBA00022801"/>
    </source>
</evidence>
<dbReference type="PANTHER" id="PTHR10819">
    <property type="entry name" value="PHOSPHOTRIESTERASE-RELATED"/>
    <property type="match status" value="1"/>
</dbReference>
<comment type="similarity">
    <text evidence="3">Belongs to the metallo-dependent hydrolases superfamily. Phosphotriesterase family.</text>
</comment>
<dbReference type="PIRSF" id="PIRSF016839">
    <property type="entry name" value="PhP"/>
    <property type="match status" value="1"/>
</dbReference>